<dbReference type="OMA" id="QWRRDPW"/>
<name>A0A8B8IM06_VANTA</name>
<keyword evidence="2" id="KW-0472">Membrane</keyword>
<dbReference type="OrthoDB" id="7967436at2759"/>
<protein>
    <submittedName>
        <fullName evidence="4">Uncharacterized protein LOC113402166</fullName>
    </submittedName>
</protein>
<dbReference type="RefSeq" id="XP_026498139.2">
    <property type="nucleotide sequence ID" value="XM_026642354.2"/>
</dbReference>
<feature type="transmembrane region" description="Helical" evidence="2">
    <location>
        <begin position="123"/>
        <end position="144"/>
    </location>
</feature>
<reference evidence="4" key="1">
    <citation type="submission" date="2025-08" db="UniProtKB">
        <authorList>
            <consortium name="RefSeq"/>
        </authorList>
    </citation>
    <scope>IDENTIFICATION</scope>
    <source>
        <tissue evidence="4">Whole body</tissue>
    </source>
</reference>
<feature type="region of interest" description="Disordered" evidence="1">
    <location>
        <begin position="253"/>
        <end position="402"/>
    </location>
</feature>
<accession>A0A8B8IM06</accession>
<keyword evidence="2" id="KW-1133">Transmembrane helix</keyword>
<feature type="compositionally biased region" description="Pro residues" evidence="1">
    <location>
        <begin position="376"/>
        <end position="390"/>
    </location>
</feature>
<gene>
    <name evidence="4" type="primary">LOC113402166</name>
</gene>
<evidence type="ECO:0000313" key="3">
    <source>
        <dbReference type="Proteomes" id="UP001652626"/>
    </source>
</evidence>
<proteinExistence type="predicted"/>
<evidence type="ECO:0000256" key="2">
    <source>
        <dbReference type="SAM" id="Phobius"/>
    </source>
</evidence>
<dbReference type="Proteomes" id="UP001652626">
    <property type="component" value="Chromosome Z"/>
</dbReference>
<feature type="transmembrane region" description="Helical" evidence="2">
    <location>
        <begin position="86"/>
        <end position="111"/>
    </location>
</feature>
<feature type="transmembrane region" description="Helical" evidence="2">
    <location>
        <begin position="12"/>
        <end position="40"/>
    </location>
</feature>
<feature type="compositionally biased region" description="Basic and acidic residues" evidence="1">
    <location>
        <begin position="276"/>
        <end position="288"/>
    </location>
</feature>
<sequence>MNKNKLNTPSEIIVTACVSAGLSTILSLTNIVLCVLALIFRYDCHVGDLTNSTGADFFLVTIAKLYVQDETCAPLHLEDLTKVQSVFILTVLILVFAVINLVASIALILVVIKEDGPAPNLDIITYVYVGTCLATLVVDLTLGVHFGMDYQTVTDLLSKNSPGLLMNYQLDMIRLGAFLLMTISLKGFIGYAMNIVLLILLVSYIVDFQQKIQENEHPIHKLGVLNAFGSDKRYEDPWNARRHDVFMRGSSLNHPLEEEPHHVPMRANQESTNNPKRVEDPWNLHRNDMFMGYPRGPQVNPAFNDDEPPRAPIKENPLSDYRNNKRPDTWLHGQNSPGPGLGSRPFSYLEEPKRPIPVKPPTTPTNEPQWRRDAWPPAPPVPDPDYSPPPRRLKSALKSNYP</sequence>
<evidence type="ECO:0000256" key="1">
    <source>
        <dbReference type="SAM" id="MobiDB-lite"/>
    </source>
</evidence>
<feature type="transmembrane region" description="Helical" evidence="2">
    <location>
        <begin position="188"/>
        <end position="206"/>
    </location>
</feature>
<dbReference type="GeneID" id="113402166"/>
<dbReference type="AlphaFoldDB" id="A0A8B8IM06"/>
<evidence type="ECO:0000313" key="4">
    <source>
        <dbReference type="RefSeq" id="XP_026498139.2"/>
    </source>
</evidence>
<keyword evidence="3" id="KW-1185">Reference proteome</keyword>
<keyword evidence="2" id="KW-0812">Transmembrane</keyword>
<organism evidence="3 4">
    <name type="scientific">Vanessa tameamea</name>
    <name type="common">Kamehameha butterfly</name>
    <dbReference type="NCBI Taxonomy" id="334116"/>
    <lineage>
        <taxon>Eukaryota</taxon>
        <taxon>Metazoa</taxon>
        <taxon>Ecdysozoa</taxon>
        <taxon>Arthropoda</taxon>
        <taxon>Hexapoda</taxon>
        <taxon>Insecta</taxon>
        <taxon>Pterygota</taxon>
        <taxon>Neoptera</taxon>
        <taxon>Endopterygota</taxon>
        <taxon>Lepidoptera</taxon>
        <taxon>Glossata</taxon>
        <taxon>Ditrysia</taxon>
        <taxon>Papilionoidea</taxon>
        <taxon>Nymphalidae</taxon>
        <taxon>Nymphalinae</taxon>
        <taxon>Vanessa</taxon>
    </lineage>
</organism>